<feature type="region of interest" description="Disordered" evidence="1">
    <location>
        <begin position="1"/>
        <end position="47"/>
    </location>
</feature>
<organism evidence="2 3">
    <name type="scientific">Knipowitschia caucasica</name>
    <name type="common">Caucasian dwarf goby</name>
    <name type="synonym">Pomatoschistus caucasicus</name>
    <dbReference type="NCBI Taxonomy" id="637954"/>
    <lineage>
        <taxon>Eukaryota</taxon>
        <taxon>Metazoa</taxon>
        <taxon>Chordata</taxon>
        <taxon>Craniata</taxon>
        <taxon>Vertebrata</taxon>
        <taxon>Euteleostomi</taxon>
        <taxon>Actinopterygii</taxon>
        <taxon>Neopterygii</taxon>
        <taxon>Teleostei</taxon>
        <taxon>Neoteleostei</taxon>
        <taxon>Acanthomorphata</taxon>
        <taxon>Gobiaria</taxon>
        <taxon>Gobiiformes</taxon>
        <taxon>Gobioidei</taxon>
        <taxon>Gobiidae</taxon>
        <taxon>Gobiinae</taxon>
        <taxon>Knipowitschia</taxon>
    </lineage>
</organism>
<accession>A0AAV2J1I2</accession>
<feature type="compositionally biased region" description="Gly residues" evidence="1">
    <location>
        <begin position="1"/>
        <end position="19"/>
    </location>
</feature>
<sequence>MGGGGGGGWVRGGGGGGGGEGREGDWESGVGRVCGGGRRGECPGGSAELPVEVQGVRQGVRRRVGWELREVRR</sequence>
<dbReference type="EMBL" id="OZ035832">
    <property type="protein sequence ID" value="CAL1571364.1"/>
    <property type="molecule type" value="Genomic_DNA"/>
</dbReference>
<evidence type="ECO:0000256" key="1">
    <source>
        <dbReference type="SAM" id="MobiDB-lite"/>
    </source>
</evidence>
<protein>
    <submittedName>
        <fullName evidence="2">Uncharacterized protein</fullName>
    </submittedName>
</protein>
<proteinExistence type="predicted"/>
<dbReference type="AlphaFoldDB" id="A0AAV2J1I2"/>
<dbReference type="Proteomes" id="UP001497482">
    <property type="component" value="Chromosome 10"/>
</dbReference>
<reference evidence="2 3" key="1">
    <citation type="submission" date="2024-04" db="EMBL/GenBank/DDBJ databases">
        <authorList>
            <person name="Waldvogel A.-M."/>
            <person name="Schoenle A."/>
        </authorList>
    </citation>
    <scope>NUCLEOTIDE SEQUENCE [LARGE SCALE GENOMIC DNA]</scope>
</reference>
<evidence type="ECO:0000313" key="3">
    <source>
        <dbReference type="Proteomes" id="UP001497482"/>
    </source>
</evidence>
<keyword evidence="3" id="KW-1185">Reference proteome</keyword>
<name>A0AAV2J1I2_KNICA</name>
<gene>
    <name evidence="2" type="ORF">KC01_LOCUS3481</name>
</gene>
<evidence type="ECO:0000313" key="2">
    <source>
        <dbReference type="EMBL" id="CAL1571364.1"/>
    </source>
</evidence>